<feature type="compositionally biased region" description="Polar residues" evidence="1">
    <location>
        <begin position="1411"/>
        <end position="1420"/>
    </location>
</feature>
<feature type="region of interest" description="Disordered" evidence="1">
    <location>
        <begin position="126"/>
        <end position="285"/>
    </location>
</feature>
<feature type="compositionally biased region" description="Basic and acidic residues" evidence="1">
    <location>
        <begin position="2363"/>
        <end position="2375"/>
    </location>
</feature>
<dbReference type="RefSeq" id="XP_005111875.1">
    <property type="nucleotide sequence ID" value="XM_005111818.2"/>
</dbReference>
<feature type="compositionally biased region" description="Low complexity" evidence="1">
    <location>
        <begin position="1574"/>
        <end position="1610"/>
    </location>
</feature>
<feature type="compositionally biased region" description="Basic and acidic residues" evidence="1">
    <location>
        <begin position="909"/>
        <end position="938"/>
    </location>
</feature>
<feature type="region of interest" description="Disordered" evidence="1">
    <location>
        <begin position="451"/>
        <end position="563"/>
    </location>
</feature>
<feature type="compositionally biased region" description="Basic residues" evidence="1">
    <location>
        <begin position="1753"/>
        <end position="1765"/>
    </location>
</feature>
<feature type="compositionally biased region" description="Acidic residues" evidence="1">
    <location>
        <begin position="617"/>
        <end position="629"/>
    </location>
</feature>
<feature type="region of interest" description="Disordered" evidence="1">
    <location>
        <begin position="2551"/>
        <end position="2576"/>
    </location>
</feature>
<feature type="region of interest" description="Disordered" evidence="1">
    <location>
        <begin position="968"/>
        <end position="1017"/>
    </location>
</feature>
<evidence type="ECO:0000256" key="1">
    <source>
        <dbReference type="SAM" id="MobiDB-lite"/>
    </source>
</evidence>
<feature type="region of interest" description="Disordered" evidence="1">
    <location>
        <begin position="2420"/>
        <end position="2459"/>
    </location>
</feature>
<feature type="compositionally biased region" description="Basic and acidic residues" evidence="1">
    <location>
        <begin position="1383"/>
        <end position="1392"/>
    </location>
</feature>
<feature type="compositionally biased region" description="Polar residues" evidence="1">
    <location>
        <begin position="2302"/>
        <end position="2316"/>
    </location>
</feature>
<feature type="compositionally biased region" description="Polar residues" evidence="1">
    <location>
        <begin position="1060"/>
        <end position="1070"/>
    </location>
</feature>
<feature type="compositionally biased region" description="Polar residues" evidence="1">
    <location>
        <begin position="2639"/>
        <end position="2650"/>
    </location>
</feature>
<accession>A0ABM0K973</accession>
<organism evidence="2 3">
    <name type="scientific">Aplysia californica</name>
    <name type="common">California sea hare</name>
    <dbReference type="NCBI Taxonomy" id="6500"/>
    <lineage>
        <taxon>Eukaryota</taxon>
        <taxon>Metazoa</taxon>
        <taxon>Spiralia</taxon>
        <taxon>Lophotrochozoa</taxon>
        <taxon>Mollusca</taxon>
        <taxon>Gastropoda</taxon>
        <taxon>Heterobranchia</taxon>
        <taxon>Euthyneura</taxon>
        <taxon>Tectipleura</taxon>
        <taxon>Aplysiida</taxon>
        <taxon>Aplysioidea</taxon>
        <taxon>Aplysiidae</taxon>
        <taxon>Aplysia</taxon>
    </lineage>
</organism>
<feature type="compositionally biased region" description="Polar residues" evidence="1">
    <location>
        <begin position="132"/>
        <end position="142"/>
    </location>
</feature>
<feature type="compositionally biased region" description="Basic and acidic residues" evidence="1">
    <location>
        <begin position="1"/>
        <end position="13"/>
    </location>
</feature>
<feature type="compositionally biased region" description="Polar residues" evidence="1">
    <location>
        <begin position="1370"/>
        <end position="1379"/>
    </location>
</feature>
<feature type="compositionally biased region" description="Polar residues" evidence="1">
    <location>
        <begin position="2420"/>
        <end position="2429"/>
    </location>
</feature>
<feature type="compositionally biased region" description="Polar residues" evidence="1">
    <location>
        <begin position="2386"/>
        <end position="2395"/>
    </location>
</feature>
<dbReference type="Proteomes" id="UP000694888">
    <property type="component" value="Unplaced"/>
</dbReference>
<feature type="region of interest" description="Disordered" evidence="1">
    <location>
        <begin position="1958"/>
        <end position="1980"/>
    </location>
</feature>
<dbReference type="GeneID" id="101849337"/>
<feature type="compositionally biased region" description="Acidic residues" evidence="1">
    <location>
        <begin position="193"/>
        <end position="235"/>
    </location>
</feature>
<feature type="compositionally biased region" description="Basic and acidic residues" evidence="1">
    <location>
        <begin position="1200"/>
        <end position="1235"/>
    </location>
</feature>
<feature type="compositionally biased region" description="Polar residues" evidence="1">
    <location>
        <begin position="1682"/>
        <end position="1696"/>
    </location>
</feature>
<proteinExistence type="predicted"/>
<feature type="compositionally biased region" description="Basic and acidic residues" evidence="1">
    <location>
        <begin position="1878"/>
        <end position="1903"/>
    </location>
</feature>
<feature type="compositionally biased region" description="Basic and acidic residues" evidence="1">
    <location>
        <begin position="1267"/>
        <end position="1296"/>
    </location>
</feature>
<feature type="region of interest" description="Disordered" evidence="1">
    <location>
        <begin position="1352"/>
        <end position="1824"/>
    </location>
</feature>
<feature type="compositionally biased region" description="Acidic residues" evidence="1">
    <location>
        <begin position="1805"/>
        <end position="1814"/>
    </location>
</feature>
<sequence length="2709" mass="304236">MDAKEEMGTRDGPKLNSYLKSSRKSRSPGKSIKRFLARLIKPANVKAKRAQQGDGEFQRPLQKDQEEEAALDDYKSKCGSCKHRYKFSFLDLCEEKLKREKEDCEEGEDRNVEDSACEVQVVEGEDCEDDISTGSDQCQVSVSEERSNQACPPTFRYKCKRGPYKTEIDVSPCEPRHTGPTDSCEDEEKRGQDEEDECIDGDEVDEGDEGDEDGGEVDDDDDGDEHDEEEEDKNDECECCHVEDEEDDDDCDEGCEEEDDCEGEEEEEEEEDETEEGDTGDEDIDELAEGCFFFSKKDLKSICEKYRSYDEDLPCDLETESEMKCNNQRDRCYCESYVDPKSAQSWRDTKEQLMKEEIEKAKDERAGKFRSKNGDRDYLAIYGDCECSVEFFGELDDKKEQQEGDCHAITPTQPWCVCPETSGEHITYATSEETCQDVYFGAGERANSKAETCQMELADEKESTTSGTPYSPPWLYNNGEESSEQVFYSSREPPKNKGDGDNQTTKLKEEELPSSDWYEGPEYCGDSQRSKNKHRFLKDKQQTTVPVIEAESTHFCPGEQYDHDKEDTDSWYYQQNGNRNWNNVDELENDGTEERTTADTSVVGESVDDLFMHDSESELGDEEETEENENFFPNDARDDFNYEDEGDSQDDNIYYESHTLETGRMSACSSDSSLYAKDEPAESVVYNNREDKYLKSTADSDDLGLFALPTVQDEIKDESKENVAPAASKVTPNVIPGKKHTRSDGEGDSVLALVNESFNQVMNVVEPRGLHRSEDRLTVSLASFAHDQFQFCKQMLTSFGGDAEVNCDLSKPDQEACTNGGSDETPADNENVLGGSDEEDRKLTKPRTPYLQDLHMPVDGLKVEDSEEVEDEDESQEEENENDDDDDDDDDNGDDDDDDEEEDEEEEKCNDKDLHSKDQRPAGCQRDTDGWFSEDHNSIYHNDFCRGVTECFRSEHNALIANTCSVVTAKTEEQENCVDDEDDDDDEVDDEEEEEEEDSQSQINGHMYQGKSVDITSVKPIDPTVETVSEVEQVSEVEKFETDPKIEIANTLDEEATVLKENTTSLSNNETKVKSKREDPATKFLNWLLPRDMSKKKGHSEKGSDSVPSNQEKDKVHGDGRRRTKENKKETGKSLEEEGLLEEERKESNVEEVSKKVEENVTLDGLVNQPSEELPPASISEGIIEIAPDEDPSQNLTKQSLEKTHPESKTEKISKMAKEDIPLKQEDKQLADEIRQTTTTSKDSESEITRSHSSVGMAPETAEEEGLSEHLMKERLSDIDQEKQVKKKAENVKEDNQSQVQHDQTSREKTPGVQKNSSTRRSGILERTAPEGIPEVIEKDVGTAMMVPKIYKKIETNKQTRPRSPKRATNETNRPSWQLSPKAKRELVEKKYGPISSDSKGFKRQLYNWLRKSSSPSSNYTHRRGQKHSSASPVSERENKYPRKSSSNRWKEGKRDLRPSFPPPTSEKEVDMEVKKQQEASLVAEQLRKRAEPESNKSSTHELKKSIKGGGYVFKSIDNNYITSSTGKDGKRSKGKMNKLQRRKSPSTSRPRLSHRRRSPSPNKANDTSKRKTPSPSEPSLSSESKSLLSSNTDRSLTRKSLLSSKSDLSNTERSSSLIRSNLAKKRRSPSPSKTKNASKQKSSSKTILSAKQKSPSPNKTSISSVLAPAMSDKDDLLQAKRSLSLSKSNLMQGTKSPPPTKTGILQKRKSPTSSKTNEGQRGKGDTSKSSTTVKTESAPATATTNDNSLKVKASRSKGKVTAKKSNREEMKRHLKSPPSPSPSHRRPMRGESLTRFNKPKVPDMAEETEENTEEEHISPKLPRTYMADISSRAKATMALRTHIRPSTAMAGKTQGKQAVKKTLGSHGPNGKATKASSDSKLRDKMFQTPRETKSSISRKESSKGLVTHLSGVAHSQTCNSVWEKTEDFSKKYGDESIHSRADRPFYHLFMSLDESKPDKEAAPVKPRVTESGTVRKTQSRWKVDKNGKLQKIRGDHGFDPSAEGTKIMNSSSEPPPVHKTSAQNVGKVIAADNNQQRRFSWANRRQTIDLNQNKDIPSVSSEPEDKTEDSKTEPEPEPRKPSPMMSFRIRSNADRAEVLLAGSASAQNSQNTNDTSTTPQSTAVQSFYMQPKKKENEEIPILEPSQGSSLLSSIAGLNPFSRFLFKRSETDQKAVSKTASDDKRKRGSGVDSDTQLPKSGGRKSPTRNLTINLEKKDATARHHQLRDRRKTHDGFHSRSQKYKPSEPISSAKGSSVDAESHEAKPTSNEDTSPKREMWQVRADELRQERLRARELKALADQKQNVPEEQSLNQMVEETDKSRASDLHKITSIKPERGVPRARPYNTSRKVLDHRNLQTKTTTGEKEEGKLENGRGKVKTAHGNDSIKSNSNSNTHLDKASRKGQYKYRVPRRSVNTEALMENSNNNNVRTRDVSSHQTIGTKSHAEGPPTHEKKSDDIHQKLEKSLEVGSSMILTLETLIEWHVISICVLFMLFIGMCCPCALQRALPCPVPSFCVSVKNVFLIPLGLASSLPRRDMPSYWGRWWDSNTTPSSQSEESHRRPSPSTPPPTSPSSSSSFLSRVVAWPFKVLAVSLTYGLLGVVNALDAIFQLFMIPINAGRRAGQLEDSSFGVYPGHSQGHQKSLMQQGDNNGGSKTGPGLPIDQTLEQLRKSSSLLLYFSFDKVEKECDMSYLRAIWLRLIGSYPPEC</sequence>
<feature type="compositionally biased region" description="Acidic residues" evidence="1">
    <location>
        <begin position="641"/>
        <end position="650"/>
    </location>
</feature>
<feature type="compositionally biased region" description="Basic and acidic residues" evidence="1">
    <location>
        <begin position="1111"/>
        <end position="1159"/>
    </location>
</feature>
<gene>
    <name evidence="3" type="primary">LOC101849337</name>
</gene>
<keyword evidence="2" id="KW-1185">Reference proteome</keyword>
<feature type="compositionally biased region" description="Acidic residues" evidence="1">
    <location>
        <begin position="243"/>
        <end position="285"/>
    </location>
</feature>
<feature type="compositionally biased region" description="Basic and acidic residues" evidence="1">
    <location>
        <begin position="1466"/>
        <end position="1478"/>
    </location>
</feature>
<feature type="compositionally biased region" description="Basic and acidic residues" evidence="1">
    <location>
        <begin position="2167"/>
        <end position="2185"/>
    </location>
</feature>
<feature type="region of interest" description="Disordered" evidence="1">
    <location>
        <begin position="2167"/>
        <end position="2278"/>
    </location>
</feature>
<feature type="compositionally biased region" description="Acidic residues" evidence="1">
    <location>
        <begin position="974"/>
        <end position="999"/>
    </location>
</feature>
<evidence type="ECO:0000313" key="3">
    <source>
        <dbReference type="RefSeq" id="XP_005111875.1"/>
    </source>
</evidence>
<feature type="region of interest" description="Disordered" evidence="1">
    <location>
        <begin position="1847"/>
        <end position="1903"/>
    </location>
</feature>
<feature type="region of interest" description="Disordered" evidence="1">
    <location>
        <begin position="1060"/>
        <end position="1337"/>
    </location>
</feature>
<feature type="region of interest" description="Disordered" evidence="1">
    <location>
        <begin position="2299"/>
        <end position="2325"/>
    </location>
</feature>
<feature type="compositionally biased region" description="Basic and acidic residues" evidence="1">
    <location>
        <begin position="164"/>
        <end position="179"/>
    </location>
</feature>
<feature type="region of interest" description="Disordered" evidence="1">
    <location>
        <begin position="1992"/>
        <end position="2123"/>
    </location>
</feature>
<protein>
    <submittedName>
        <fullName evidence="3">Uncharacterized protein LOC101849337</fullName>
    </submittedName>
</protein>
<reference evidence="3" key="1">
    <citation type="submission" date="2025-08" db="UniProtKB">
        <authorList>
            <consortium name="RefSeq"/>
        </authorList>
    </citation>
    <scope>IDENTIFICATION</scope>
</reference>
<evidence type="ECO:0000313" key="2">
    <source>
        <dbReference type="Proteomes" id="UP000694888"/>
    </source>
</evidence>
<feature type="compositionally biased region" description="Low complexity" evidence="1">
    <location>
        <begin position="1728"/>
        <end position="1738"/>
    </location>
</feature>
<feature type="region of interest" description="Disordered" evidence="1">
    <location>
        <begin position="575"/>
        <end position="650"/>
    </location>
</feature>
<feature type="compositionally biased region" description="Basic and acidic residues" evidence="1">
    <location>
        <begin position="1449"/>
        <end position="1458"/>
    </location>
</feature>
<feature type="compositionally biased region" description="Basic and acidic residues" evidence="1">
    <location>
        <begin position="1071"/>
        <end position="1081"/>
    </location>
</feature>
<feature type="region of interest" description="Disordered" evidence="1">
    <location>
        <begin position="46"/>
        <end position="65"/>
    </location>
</feature>
<feature type="compositionally biased region" description="Basic and acidic residues" evidence="1">
    <location>
        <begin position="492"/>
        <end position="511"/>
    </location>
</feature>
<feature type="compositionally biased region" description="Basic and acidic residues" evidence="1">
    <location>
        <begin position="1486"/>
        <end position="1505"/>
    </location>
</feature>
<feature type="compositionally biased region" description="Polar residues" evidence="1">
    <location>
        <begin position="1517"/>
        <end position="1527"/>
    </location>
</feature>
<feature type="region of interest" description="Disordered" evidence="1">
    <location>
        <begin position="2355"/>
        <end position="2406"/>
    </location>
</feature>
<feature type="compositionally biased region" description="Basic and acidic residues" evidence="1">
    <location>
        <begin position="1092"/>
        <end position="1104"/>
    </location>
</feature>
<feature type="compositionally biased region" description="Basic and acidic residues" evidence="1">
    <location>
        <begin position="2069"/>
        <end position="2081"/>
    </location>
</feature>
<feature type="region of interest" description="Disordered" evidence="1">
    <location>
        <begin position="2637"/>
        <end position="2663"/>
    </location>
</feature>
<feature type="compositionally biased region" description="Acidic residues" evidence="1">
    <location>
        <begin position="865"/>
        <end position="908"/>
    </location>
</feature>
<feature type="compositionally biased region" description="Basic and acidic residues" evidence="1">
    <location>
        <begin position="2444"/>
        <end position="2459"/>
    </location>
</feature>
<feature type="region of interest" description="Disordered" evidence="1">
    <location>
        <begin position="813"/>
        <end position="938"/>
    </location>
</feature>
<name>A0ABM0K973_APLCA</name>
<feature type="compositionally biased region" description="Basic residues" evidence="1">
    <location>
        <begin position="21"/>
        <end position="31"/>
    </location>
</feature>
<feature type="compositionally biased region" description="Polar residues" evidence="1">
    <location>
        <begin position="1739"/>
        <end position="1749"/>
    </location>
</feature>
<feature type="region of interest" description="Disordered" evidence="1">
    <location>
        <begin position="1"/>
        <end position="31"/>
    </location>
</feature>
<feature type="compositionally biased region" description="Polar residues" evidence="1">
    <location>
        <begin position="1635"/>
        <end position="1665"/>
    </location>
</feature>
<feature type="compositionally biased region" description="Basic residues" evidence="1">
    <location>
        <begin position="1531"/>
        <end position="1545"/>
    </location>
</feature>
<feature type="compositionally biased region" description="Low complexity" evidence="1">
    <location>
        <begin position="2108"/>
        <end position="2123"/>
    </location>
</feature>
<feature type="compositionally biased region" description="Polar residues" evidence="1">
    <location>
        <begin position="2033"/>
        <end position="2062"/>
    </location>
</feature>